<dbReference type="Pfam" id="PF13360">
    <property type="entry name" value="PQQ_2"/>
    <property type="match status" value="1"/>
</dbReference>
<dbReference type="Proteomes" id="UP000037688">
    <property type="component" value="Unassembled WGS sequence"/>
</dbReference>
<dbReference type="PATRIC" id="fig|1705561.3.peg.490"/>
<dbReference type="SUPFAM" id="SSF50998">
    <property type="entry name" value="Quinoprotein alcohol dehydrogenase-like"/>
    <property type="match status" value="1"/>
</dbReference>
<dbReference type="Gene3D" id="2.130.10.10">
    <property type="entry name" value="YVTN repeat-like/Quinoprotein amine dehydrogenase"/>
    <property type="match status" value="1"/>
</dbReference>
<sequence length="468" mass="52166">MLKTKKNQQFTNLKGQLFRCIVASFTAVGLLALGGNAVILSQAHADAPDVSVRNWYSYMGISVPELKPSWTAQVDNYLNMNEPYIGHQAVAEEGKVFTFADSKLISLDAKTGKRLWSYGKGLTPYVVYHNNVIYGLTGDHKPYALNAKTGKAIWQSGSSTWIDTRYRTEMLVPTGDTLYIIQGSTTFAFDMKTGKLKWRADEPLGEGNGTDYLEESNGVVLRTFYVQGALTSIQLNAYDKKTGRKLWDDFGQGEALQIKDGLVYSVDYHSSKLTEYQSKPERKVSVNAYNLKTGVQKGSVEYNWKMNGDPPYDYGYGSIFASNGKLYIEQGDRVAEYNFDKYTANADPLRTYPRPFYKENGQSLGIVQERLIYKNETTGELAGIKLVNGQEIKWYGDAPVAQISVYGKGMYRTQRNGTMFGINMLTATPVFRVTTGADLHEATLMTDGMIIIQAEGKLLGVKLPASLR</sequence>
<evidence type="ECO:0000259" key="1">
    <source>
        <dbReference type="Pfam" id="PF13360"/>
    </source>
</evidence>
<dbReference type="PANTHER" id="PTHR34512:SF30">
    <property type="entry name" value="OUTER MEMBRANE PROTEIN ASSEMBLY FACTOR BAMB"/>
    <property type="match status" value="1"/>
</dbReference>
<dbReference type="InterPro" id="IPR015943">
    <property type="entry name" value="WD40/YVTN_repeat-like_dom_sf"/>
</dbReference>
<reference evidence="2 3" key="1">
    <citation type="submission" date="2015-08" db="EMBL/GenBank/DDBJ databases">
        <title>Draft genome sequence of cellulolytic and xylanolytic Paenibacillus sp. A59, isolated from a decaying forest soil from Patagonia, Argentina.</title>
        <authorList>
            <person name="Ghio S."/>
            <person name="Caceres A.M."/>
            <person name="Talia P."/>
            <person name="Grasso D."/>
            <person name="Campos E."/>
        </authorList>
    </citation>
    <scope>NUCLEOTIDE SEQUENCE [LARGE SCALE GENOMIC DNA]</scope>
    <source>
        <strain evidence="2 3">A59</strain>
    </source>
</reference>
<accession>A0A0M9BRS3</accession>
<dbReference type="SMART" id="SM00564">
    <property type="entry name" value="PQQ"/>
    <property type="match status" value="3"/>
</dbReference>
<dbReference type="EMBL" id="LITU01000035">
    <property type="protein sequence ID" value="KOY17748.1"/>
    <property type="molecule type" value="Genomic_DNA"/>
</dbReference>
<evidence type="ECO:0000313" key="2">
    <source>
        <dbReference type="EMBL" id="KOY17748.1"/>
    </source>
</evidence>
<comment type="caution">
    <text evidence="2">The sequence shown here is derived from an EMBL/GenBank/DDBJ whole genome shotgun (WGS) entry which is preliminary data.</text>
</comment>
<gene>
    <name evidence="2" type="ORF">AMS66_04135</name>
</gene>
<dbReference type="PANTHER" id="PTHR34512">
    <property type="entry name" value="CELL SURFACE PROTEIN"/>
    <property type="match status" value="1"/>
</dbReference>
<name>A0A0M9BRS3_9BACL</name>
<keyword evidence="3" id="KW-1185">Reference proteome</keyword>
<proteinExistence type="predicted"/>
<dbReference type="AlphaFoldDB" id="A0A0M9BRS3"/>
<evidence type="ECO:0000313" key="3">
    <source>
        <dbReference type="Proteomes" id="UP000037688"/>
    </source>
</evidence>
<dbReference type="InterPro" id="IPR011047">
    <property type="entry name" value="Quinoprotein_ADH-like_sf"/>
</dbReference>
<organism evidence="2 3">
    <name type="scientific">Paenibacillus xylanivorans</name>
    <dbReference type="NCBI Taxonomy" id="1705561"/>
    <lineage>
        <taxon>Bacteria</taxon>
        <taxon>Bacillati</taxon>
        <taxon>Bacillota</taxon>
        <taxon>Bacilli</taxon>
        <taxon>Bacillales</taxon>
        <taxon>Paenibacillaceae</taxon>
        <taxon>Paenibacillus</taxon>
    </lineage>
</organism>
<protein>
    <recommendedName>
        <fullName evidence="1">Pyrrolo-quinoline quinone repeat domain-containing protein</fullName>
    </recommendedName>
</protein>
<dbReference type="OrthoDB" id="9794322at2"/>
<dbReference type="RefSeq" id="WP_053779586.1">
    <property type="nucleotide sequence ID" value="NZ_LITU01000035.1"/>
</dbReference>
<feature type="domain" description="Pyrrolo-quinoline quinone repeat" evidence="1">
    <location>
        <begin position="89"/>
        <end position="275"/>
    </location>
</feature>
<dbReference type="InterPro" id="IPR018391">
    <property type="entry name" value="PQQ_b-propeller_rpt"/>
</dbReference>
<dbReference type="InterPro" id="IPR002372">
    <property type="entry name" value="PQQ_rpt_dom"/>
</dbReference>